<evidence type="ECO:0000256" key="3">
    <source>
        <dbReference type="ARBA" id="ARBA00022723"/>
    </source>
</evidence>
<accession>A0A3B0CK47</accession>
<dbReference type="InterPro" id="IPR030378">
    <property type="entry name" value="G_CP_dom"/>
</dbReference>
<keyword evidence="5 10" id="KW-0547">Nucleotide-binding</keyword>
<evidence type="ECO:0000256" key="9">
    <source>
        <dbReference type="ARBA" id="ARBA00023134"/>
    </source>
</evidence>
<dbReference type="PROSITE" id="PS50936">
    <property type="entry name" value="ENGC_GTPASE"/>
    <property type="match status" value="1"/>
</dbReference>
<comment type="subcellular location">
    <subcellularLocation>
        <location evidence="10">Cytoplasm</location>
    </subcellularLocation>
</comment>
<gene>
    <name evidence="10 13" type="primary">rsgA</name>
    <name evidence="13" type="ORF">D7M11_09935</name>
</gene>
<feature type="binding site" evidence="10">
    <location>
        <position position="282"/>
    </location>
    <ligand>
        <name>Zn(2+)</name>
        <dbReference type="ChEBI" id="CHEBI:29105"/>
    </ligand>
</feature>
<dbReference type="PROSITE" id="PS51721">
    <property type="entry name" value="G_CP"/>
    <property type="match status" value="1"/>
</dbReference>
<evidence type="ECO:0000259" key="11">
    <source>
        <dbReference type="PROSITE" id="PS50936"/>
    </source>
</evidence>
<feature type="domain" description="CP-type G" evidence="12">
    <location>
        <begin position="100"/>
        <end position="259"/>
    </location>
</feature>
<dbReference type="InterPro" id="IPR027417">
    <property type="entry name" value="P-loop_NTPase"/>
</dbReference>
<evidence type="ECO:0000256" key="2">
    <source>
        <dbReference type="ARBA" id="ARBA00022517"/>
    </source>
</evidence>
<dbReference type="Gene3D" id="3.40.50.300">
    <property type="entry name" value="P-loop containing nucleotide triphosphate hydrolases"/>
    <property type="match status" value="1"/>
</dbReference>
<evidence type="ECO:0000256" key="5">
    <source>
        <dbReference type="ARBA" id="ARBA00022741"/>
    </source>
</evidence>
<evidence type="ECO:0000256" key="6">
    <source>
        <dbReference type="ARBA" id="ARBA00022801"/>
    </source>
</evidence>
<keyword evidence="2 10" id="KW-0690">Ribosome biogenesis</keyword>
<dbReference type="Proteomes" id="UP000282311">
    <property type="component" value="Unassembled WGS sequence"/>
</dbReference>
<dbReference type="AlphaFoldDB" id="A0A3B0CK47"/>
<feature type="binding site" evidence="10">
    <location>
        <begin position="147"/>
        <end position="150"/>
    </location>
    <ligand>
        <name>GTP</name>
        <dbReference type="ChEBI" id="CHEBI:37565"/>
    </ligand>
</feature>
<protein>
    <recommendedName>
        <fullName evidence="10">Small ribosomal subunit biogenesis GTPase RsgA</fullName>
        <ecNumber evidence="10">3.6.1.-</ecNumber>
    </recommendedName>
</protein>
<comment type="caution">
    <text evidence="13">The sequence shown here is derived from an EMBL/GenBank/DDBJ whole genome shotgun (WGS) entry which is preliminary data.</text>
</comment>
<keyword evidence="9 10" id="KW-0342">GTP-binding</keyword>
<dbReference type="PANTHER" id="PTHR32120">
    <property type="entry name" value="SMALL RIBOSOMAL SUBUNIT BIOGENESIS GTPASE RSGA"/>
    <property type="match status" value="1"/>
</dbReference>
<organism evidence="13 14">
    <name type="scientific">Paenibacillus ginsengarvi</name>
    <dbReference type="NCBI Taxonomy" id="400777"/>
    <lineage>
        <taxon>Bacteria</taxon>
        <taxon>Bacillati</taxon>
        <taxon>Bacillota</taxon>
        <taxon>Bacilli</taxon>
        <taxon>Bacillales</taxon>
        <taxon>Paenibacillaceae</taxon>
        <taxon>Paenibacillus</taxon>
    </lineage>
</organism>
<dbReference type="GO" id="GO:0005737">
    <property type="term" value="C:cytoplasm"/>
    <property type="evidence" value="ECO:0007669"/>
    <property type="project" value="UniProtKB-SubCell"/>
</dbReference>
<keyword evidence="8 10" id="KW-0694">RNA-binding</keyword>
<keyword evidence="7 10" id="KW-0862">Zinc</keyword>
<dbReference type="GO" id="GO:0005525">
    <property type="term" value="F:GTP binding"/>
    <property type="evidence" value="ECO:0007669"/>
    <property type="project" value="UniProtKB-UniRule"/>
</dbReference>
<feature type="binding site" evidence="10">
    <location>
        <position position="289"/>
    </location>
    <ligand>
        <name>Zn(2+)</name>
        <dbReference type="ChEBI" id="CHEBI:29105"/>
    </ligand>
</feature>
<feature type="binding site" evidence="10">
    <location>
        <position position="287"/>
    </location>
    <ligand>
        <name>Zn(2+)</name>
        <dbReference type="ChEBI" id="CHEBI:29105"/>
    </ligand>
</feature>
<reference evidence="13 14" key="1">
    <citation type="journal article" date="2007" name="Int. J. Syst. Evol. Microbiol.">
        <title>Paenibacillus ginsengarvi sp. nov., isolated from soil from ginseng cultivation.</title>
        <authorList>
            <person name="Yoon M.H."/>
            <person name="Ten L.N."/>
            <person name="Im W.T."/>
        </authorList>
    </citation>
    <scope>NUCLEOTIDE SEQUENCE [LARGE SCALE GENOMIC DNA]</scope>
    <source>
        <strain evidence="13 14">KCTC 13059</strain>
    </source>
</reference>
<keyword evidence="14" id="KW-1185">Reference proteome</keyword>
<evidence type="ECO:0000256" key="8">
    <source>
        <dbReference type="ARBA" id="ARBA00022884"/>
    </source>
</evidence>
<sequence>MERLGWTPEWEHKFRQQAEPGDEYGRIALEHTHLYRIYTERGDMLAEVSGRLRHLAAGRNDFPAVGDWVTIRYREADNQAIINGILPRISKFSRKMAGAVTDEQIVAANVNTVFLVNSLNQDFNVRRLERYLILAWESGANPVVVLTKADLCGDEERRERVAEAEAAAIGVPVYAVSAAAGDGIEALAPYLANGQTVALLGSSGAGKSTLVNRLYGEAIMQVQDIREGDDKGRHTTTHRELVALPGGGVLIDTPGMRELQLWHADGGLDQGFRVVEELSAACRFADCGHGGEPGCAVQEALRSGSLSADRYESYLKLQRELAYLARKEDAALRHKEKERWKKIHMDMRKKGR</sequence>
<dbReference type="CDD" id="cd01854">
    <property type="entry name" value="YjeQ_EngC"/>
    <property type="match status" value="1"/>
</dbReference>
<dbReference type="InterPro" id="IPR004881">
    <property type="entry name" value="Ribosome_biogen_GTPase_RsgA"/>
</dbReference>
<dbReference type="PANTHER" id="PTHR32120:SF10">
    <property type="entry name" value="SMALL RIBOSOMAL SUBUNIT BIOGENESIS GTPASE RSGA"/>
    <property type="match status" value="1"/>
</dbReference>
<dbReference type="NCBIfam" id="TIGR00157">
    <property type="entry name" value="ribosome small subunit-dependent GTPase A"/>
    <property type="match status" value="1"/>
</dbReference>
<name>A0A3B0CK47_9BACL</name>
<evidence type="ECO:0000256" key="10">
    <source>
        <dbReference type="HAMAP-Rule" id="MF_01820"/>
    </source>
</evidence>
<feature type="binding site" evidence="10">
    <location>
        <position position="295"/>
    </location>
    <ligand>
        <name>Zn(2+)</name>
        <dbReference type="ChEBI" id="CHEBI:29105"/>
    </ligand>
</feature>
<evidence type="ECO:0000256" key="7">
    <source>
        <dbReference type="ARBA" id="ARBA00022833"/>
    </source>
</evidence>
<keyword evidence="4 10" id="KW-0699">rRNA-binding</keyword>
<keyword evidence="6 10" id="KW-0378">Hydrolase</keyword>
<evidence type="ECO:0000256" key="4">
    <source>
        <dbReference type="ARBA" id="ARBA00022730"/>
    </source>
</evidence>
<dbReference type="GO" id="GO:0046872">
    <property type="term" value="F:metal ion binding"/>
    <property type="evidence" value="ECO:0007669"/>
    <property type="project" value="UniProtKB-KW"/>
</dbReference>
<keyword evidence="1 10" id="KW-0963">Cytoplasm</keyword>
<dbReference type="GO" id="GO:0042274">
    <property type="term" value="P:ribosomal small subunit biogenesis"/>
    <property type="evidence" value="ECO:0007669"/>
    <property type="project" value="UniProtKB-UniRule"/>
</dbReference>
<evidence type="ECO:0000313" key="14">
    <source>
        <dbReference type="Proteomes" id="UP000282311"/>
    </source>
</evidence>
<evidence type="ECO:0000256" key="1">
    <source>
        <dbReference type="ARBA" id="ARBA00022490"/>
    </source>
</evidence>
<dbReference type="GO" id="GO:0019843">
    <property type="term" value="F:rRNA binding"/>
    <property type="evidence" value="ECO:0007669"/>
    <property type="project" value="UniProtKB-KW"/>
</dbReference>
<dbReference type="InterPro" id="IPR010914">
    <property type="entry name" value="RsgA_GTPase_dom"/>
</dbReference>
<dbReference type="SUPFAM" id="SSF52540">
    <property type="entry name" value="P-loop containing nucleoside triphosphate hydrolases"/>
    <property type="match status" value="1"/>
</dbReference>
<dbReference type="GO" id="GO:0003924">
    <property type="term" value="F:GTPase activity"/>
    <property type="evidence" value="ECO:0007669"/>
    <property type="project" value="UniProtKB-UniRule"/>
</dbReference>
<evidence type="ECO:0000259" key="12">
    <source>
        <dbReference type="PROSITE" id="PS51721"/>
    </source>
</evidence>
<dbReference type="OrthoDB" id="9809485at2"/>
<dbReference type="Gene3D" id="1.10.40.50">
    <property type="entry name" value="Probable gtpase engc, domain 3"/>
    <property type="match status" value="1"/>
</dbReference>
<feature type="domain" description="EngC GTPase" evidence="11">
    <location>
        <begin position="108"/>
        <end position="257"/>
    </location>
</feature>
<dbReference type="HAMAP" id="MF_01820">
    <property type="entry name" value="GTPase_RsgA"/>
    <property type="match status" value="1"/>
</dbReference>
<comment type="similarity">
    <text evidence="10">Belongs to the TRAFAC class YlqF/YawG GTPase family. RsgA subfamily.</text>
</comment>
<comment type="cofactor">
    <cofactor evidence="10">
        <name>Zn(2+)</name>
        <dbReference type="ChEBI" id="CHEBI:29105"/>
    </cofactor>
    <text evidence="10">Binds 1 zinc ion per subunit.</text>
</comment>
<proteinExistence type="inferred from homology"/>
<dbReference type="RefSeq" id="WP_120747283.1">
    <property type="nucleotide sequence ID" value="NZ_RBAH01000006.1"/>
</dbReference>
<comment type="function">
    <text evidence="10">One of several proteins that assist in the late maturation steps of the functional core of the 30S ribosomal subunit. Helps release RbfA from mature subunits. May play a role in the assembly of ribosomal proteins into the subunit. Circularly permuted GTPase that catalyzes slow GTP hydrolysis, GTPase activity is stimulated by the 30S ribosomal subunit.</text>
</comment>
<dbReference type="EMBL" id="RBAH01000006">
    <property type="protein sequence ID" value="RKN85078.1"/>
    <property type="molecule type" value="Genomic_DNA"/>
</dbReference>
<feature type="binding site" evidence="10">
    <location>
        <begin position="201"/>
        <end position="209"/>
    </location>
    <ligand>
        <name>GTP</name>
        <dbReference type="ChEBI" id="CHEBI:37565"/>
    </ligand>
</feature>
<evidence type="ECO:0000313" key="13">
    <source>
        <dbReference type="EMBL" id="RKN85078.1"/>
    </source>
</evidence>
<keyword evidence="3 10" id="KW-0479">Metal-binding</keyword>
<comment type="subunit">
    <text evidence="10">Monomer. Associates with 30S ribosomal subunit, binds 16S rRNA.</text>
</comment>
<dbReference type="Pfam" id="PF03193">
    <property type="entry name" value="RsgA_GTPase"/>
    <property type="match status" value="1"/>
</dbReference>
<dbReference type="EC" id="3.6.1.-" evidence="10"/>